<evidence type="ECO:0000256" key="2">
    <source>
        <dbReference type="ARBA" id="ARBA00022448"/>
    </source>
</evidence>
<dbReference type="InterPro" id="IPR000709">
    <property type="entry name" value="Leu_Ile_Val-bd"/>
</dbReference>
<dbReference type="GO" id="GO:0006865">
    <property type="term" value="P:amino acid transport"/>
    <property type="evidence" value="ECO:0007669"/>
    <property type="project" value="UniProtKB-KW"/>
</dbReference>
<dbReference type="AlphaFoldDB" id="A0A1W0CAR2"/>
<dbReference type="PANTHER" id="PTHR47151:SF2">
    <property type="entry name" value="AMINO ACID BINDING PROTEIN"/>
    <property type="match status" value="1"/>
</dbReference>
<evidence type="ECO:0000313" key="6">
    <source>
        <dbReference type="EMBL" id="OQS31798.1"/>
    </source>
</evidence>
<reference evidence="6 7" key="1">
    <citation type="submission" date="2017-02" db="EMBL/GenBank/DDBJ databases">
        <title>Chromobacterium haemolyticum H5244.</title>
        <authorList>
            <person name="Gulvik C.A."/>
        </authorList>
    </citation>
    <scope>NUCLEOTIDE SEQUENCE [LARGE SCALE GENOMIC DNA]</scope>
    <source>
        <strain evidence="6 7">H5244</strain>
    </source>
</reference>
<keyword evidence="4" id="KW-0029">Amino-acid transport</keyword>
<dbReference type="CDD" id="cd06342">
    <property type="entry name" value="PBP1_ABC_LIVBP-like"/>
    <property type="match status" value="1"/>
</dbReference>
<dbReference type="Proteomes" id="UP000192721">
    <property type="component" value="Unassembled WGS sequence"/>
</dbReference>
<protein>
    <submittedName>
        <fullName evidence="6">Branched chain amino acid ABC transporter substrate-binding protein</fullName>
    </submittedName>
</protein>
<dbReference type="PANTHER" id="PTHR47151">
    <property type="entry name" value="LEU/ILE/VAL-BINDING ABC TRANSPORTER SUBUNIT"/>
    <property type="match status" value="1"/>
</dbReference>
<dbReference type="PROSITE" id="PS51257">
    <property type="entry name" value="PROKAR_LIPOPROTEIN"/>
    <property type="match status" value="1"/>
</dbReference>
<accession>A0A1W0CAR2</accession>
<dbReference type="Gene3D" id="3.40.50.2300">
    <property type="match status" value="2"/>
</dbReference>
<evidence type="ECO:0000259" key="5">
    <source>
        <dbReference type="Pfam" id="PF13458"/>
    </source>
</evidence>
<dbReference type="PRINTS" id="PR00337">
    <property type="entry name" value="LEUILEVALBP"/>
</dbReference>
<comment type="caution">
    <text evidence="6">The sequence shown here is derived from an EMBL/GenBank/DDBJ whole genome shotgun (WGS) entry which is preliminary data.</text>
</comment>
<evidence type="ECO:0000256" key="3">
    <source>
        <dbReference type="ARBA" id="ARBA00022729"/>
    </source>
</evidence>
<evidence type="ECO:0000256" key="1">
    <source>
        <dbReference type="ARBA" id="ARBA00010062"/>
    </source>
</evidence>
<comment type="similarity">
    <text evidence="1">Belongs to the leucine-binding protein family.</text>
</comment>
<dbReference type="RefSeq" id="WP_081557054.1">
    <property type="nucleotide sequence ID" value="NZ_CP109905.1"/>
</dbReference>
<evidence type="ECO:0000313" key="7">
    <source>
        <dbReference type="Proteomes" id="UP000192721"/>
    </source>
</evidence>
<dbReference type="Pfam" id="PF13458">
    <property type="entry name" value="Peripla_BP_6"/>
    <property type="match status" value="1"/>
</dbReference>
<keyword evidence="2" id="KW-0813">Transport</keyword>
<keyword evidence="3" id="KW-0732">Signal</keyword>
<gene>
    <name evidence="6" type="ORF">B0T45_22555</name>
</gene>
<evidence type="ECO:0000256" key="4">
    <source>
        <dbReference type="ARBA" id="ARBA00022970"/>
    </source>
</evidence>
<name>A0A1W0CAR2_9NEIS</name>
<proteinExistence type="inferred from homology"/>
<dbReference type="EMBL" id="MUKV01000055">
    <property type="protein sequence ID" value="OQS31798.1"/>
    <property type="molecule type" value="Genomic_DNA"/>
</dbReference>
<dbReference type="SUPFAM" id="SSF53822">
    <property type="entry name" value="Periplasmic binding protein-like I"/>
    <property type="match status" value="1"/>
</dbReference>
<feature type="domain" description="Leucine-binding protein" evidence="5">
    <location>
        <begin position="37"/>
        <end position="377"/>
    </location>
</feature>
<dbReference type="InterPro" id="IPR028081">
    <property type="entry name" value="Leu-bd"/>
</dbReference>
<sequence length="382" mass="40136">MKTHLSLIACAALALTACGKSEQSAGSAPAEAGSVVVKIGSANPLTGPFAHWGRDADNGVKLAVAEANAEKLTLDGKPVTFEVVSEDDQADPKTAAQVAQRLVDGKVAGIIGHLTSGAAIPASRIYSQAGIPMIAASVTSPSFTQQGFKNTFRIIANDRQQGEALAKYAIETLKAGRIAIVDDRTTYGQGLADDFAKAVEAAGGKVVKREFTSNSATDFMAILTSIKGQKPDLLFYGGMDAQAAPMVKQMNKLGLKAAFMGADGINTPEFSKLGGDSAESSYASSAGAQKDKMPGFAEFNGKYKQQFNADIQAYAPYTYDAARVMIAAMKRAGSADPAKYLGELPKTDFKGVTGEIRFDDKGDIQHGTVSLYQLRKGQWVGL</sequence>
<organism evidence="6 7">
    <name type="scientific">Chromobacterium haemolyticum</name>
    <dbReference type="NCBI Taxonomy" id="394935"/>
    <lineage>
        <taxon>Bacteria</taxon>
        <taxon>Pseudomonadati</taxon>
        <taxon>Pseudomonadota</taxon>
        <taxon>Betaproteobacteria</taxon>
        <taxon>Neisseriales</taxon>
        <taxon>Chromobacteriaceae</taxon>
        <taxon>Chromobacterium</taxon>
    </lineage>
</organism>
<dbReference type="InterPro" id="IPR028082">
    <property type="entry name" value="Peripla_BP_I"/>
</dbReference>